<evidence type="ECO:0000313" key="12">
    <source>
        <dbReference type="Proteomes" id="UP000555407"/>
    </source>
</evidence>
<feature type="transmembrane region" description="Helical" evidence="9">
    <location>
        <begin position="374"/>
        <end position="393"/>
    </location>
</feature>
<name>A0A7X6A2H8_9ACTN</name>
<dbReference type="AlphaFoldDB" id="A0A7X6A2H8"/>
<feature type="transmembrane region" description="Helical" evidence="9">
    <location>
        <begin position="173"/>
        <end position="192"/>
    </location>
</feature>
<feature type="transmembrane region" description="Helical" evidence="9">
    <location>
        <begin position="83"/>
        <end position="103"/>
    </location>
</feature>
<dbReference type="InterPro" id="IPR011701">
    <property type="entry name" value="MFS"/>
</dbReference>
<keyword evidence="5" id="KW-0762">Sugar transport</keyword>
<dbReference type="InterPro" id="IPR036259">
    <property type="entry name" value="MFS_trans_sf"/>
</dbReference>
<dbReference type="SUPFAM" id="SSF103473">
    <property type="entry name" value="MFS general substrate transporter"/>
    <property type="match status" value="1"/>
</dbReference>
<dbReference type="PANTHER" id="PTHR23535:SF2">
    <property type="entry name" value="SUGAR EFFLUX TRANSPORTER A-RELATED"/>
    <property type="match status" value="1"/>
</dbReference>
<feature type="transmembrane region" description="Helical" evidence="9">
    <location>
        <begin position="149"/>
        <end position="167"/>
    </location>
</feature>
<protein>
    <submittedName>
        <fullName evidence="11">SET family sugar efflux transporter-like MFS transporter</fullName>
    </submittedName>
</protein>
<comment type="similarity">
    <text evidence="2">Belongs to the major facilitator superfamily. Set transporter family.</text>
</comment>
<evidence type="ECO:0000256" key="4">
    <source>
        <dbReference type="ARBA" id="ARBA00022475"/>
    </source>
</evidence>
<evidence type="ECO:0000259" key="10">
    <source>
        <dbReference type="PROSITE" id="PS50850"/>
    </source>
</evidence>
<feature type="transmembrane region" description="Helical" evidence="9">
    <location>
        <begin position="285"/>
        <end position="303"/>
    </location>
</feature>
<dbReference type="PANTHER" id="PTHR23535">
    <property type="entry name" value="SUGAR EFFLUX TRANSPORTER A-RELATED"/>
    <property type="match status" value="1"/>
</dbReference>
<evidence type="ECO:0000256" key="3">
    <source>
        <dbReference type="ARBA" id="ARBA00022448"/>
    </source>
</evidence>
<evidence type="ECO:0000313" key="11">
    <source>
        <dbReference type="EMBL" id="NIK58955.1"/>
    </source>
</evidence>
<keyword evidence="7 9" id="KW-1133">Transmembrane helix</keyword>
<feature type="transmembrane region" description="Helical" evidence="9">
    <location>
        <begin position="109"/>
        <end position="128"/>
    </location>
</feature>
<evidence type="ECO:0000256" key="5">
    <source>
        <dbReference type="ARBA" id="ARBA00022597"/>
    </source>
</evidence>
<sequence>MLDRSESAVGIVLRSRFYRSAFLALLISGIGVSSATPQLTLFLVRDLDTPLPVAGLYYVTNLAAPLAGFLVGRWSDRTQNRLLWFRVCAVIGAAGWLAMAAATAVWMPFVISVLALSVSGGAMAQLFAACRDELSRHPTRAENRVIATIRMAFTTGWILGPVFGSWFGGVFGLRALLVATAVCAFAQVLPLGRQRVERYDDPHAATRSERRRIDHMLPLLIFTAVCVLAMTGDTIKFGYLPIYMAEQLHVSDAMRGAVIGIQPLLELLLLPVVARFADRFGAMRAMTVGAVLGLAGNLAYALSTSVAGLFLGQALTAGLWACVGALGVSIAQRLYPEGVGTASGIFLSAIPLGSAIGGTIGGIGVAAIGLPHVFFVPAGLTALAIVAFAILSARE</sequence>
<dbReference type="GO" id="GO:0022857">
    <property type="term" value="F:transmembrane transporter activity"/>
    <property type="evidence" value="ECO:0007669"/>
    <property type="project" value="InterPro"/>
</dbReference>
<feature type="transmembrane region" description="Helical" evidence="9">
    <location>
        <begin position="21"/>
        <end position="44"/>
    </location>
</feature>
<comment type="subcellular location">
    <subcellularLocation>
        <location evidence="1">Cell membrane</location>
        <topology evidence="1">Multi-pass membrane protein</topology>
    </subcellularLocation>
</comment>
<accession>A0A7X6A2H8</accession>
<reference evidence="11 12" key="1">
    <citation type="submission" date="2020-03" db="EMBL/GenBank/DDBJ databases">
        <title>Sequencing the genomes of 1000 actinobacteria strains.</title>
        <authorList>
            <person name="Klenk H.-P."/>
        </authorList>
    </citation>
    <scope>NUCLEOTIDE SEQUENCE [LARGE SCALE GENOMIC DNA]</scope>
    <source>
        <strain evidence="11 12">DSM 45490</strain>
    </source>
</reference>
<comment type="caution">
    <text evidence="11">The sequence shown here is derived from an EMBL/GenBank/DDBJ whole genome shotgun (WGS) entry which is preliminary data.</text>
</comment>
<feature type="transmembrane region" description="Helical" evidence="9">
    <location>
        <begin position="50"/>
        <end position="71"/>
    </location>
</feature>
<dbReference type="RefSeq" id="WP_167210108.1">
    <property type="nucleotide sequence ID" value="NZ_JAASRO010000001.1"/>
</dbReference>
<evidence type="ECO:0000256" key="8">
    <source>
        <dbReference type="ARBA" id="ARBA00023136"/>
    </source>
</evidence>
<keyword evidence="12" id="KW-1185">Reference proteome</keyword>
<feature type="transmembrane region" description="Helical" evidence="9">
    <location>
        <begin position="253"/>
        <end position="273"/>
    </location>
</feature>
<dbReference type="GO" id="GO:0005886">
    <property type="term" value="C:plasma membrane"/>
    <property type="evidence" value="ECO:0007669"/>
    <property type="project" value="UniProtKB-SubCell"/>
</dbReference>
<dbReference type="Proteomes" id="UP000555407">
    <property type="component" value="Unassembled WGS sequence"/>
</dbReference>
<keyword evidence="4" id="KW-1003">Cell membrane</keyword>
<feature type="transmembrane region" description="Helical" evidence="9">
    <location>
        <begin position="309"/>
        <end position="331"/>
    </location>
</feature>
<keyword evidence="6 9" id="KW-0812">Transmembrane</keyword>
<evidence type="ECO:0000256" key="2">
    <source>
        <dbReference type="ARBA" id="ARBA00006523"/>
    </source>
</evidence>
<feature type="domain" description="Major facilitator superfamily (MFS) profile" evidence="10">
    <location>
        <begin position="219"/>
        <end position="395"/>
    </location>
</feature>
<dbReference type="EMBL" id="JAASRO010000001">
    <property type="protein sequence ID" value="NIK58955.1"/>
    <property type="molecule type" value="Genomic_DNA"/>
</dbReference>
<keyword evidence="8 9" id="KW-0472">Membrane</keyword>
<dbReference type="PROSITE" id="PS50850">
    <property type="entry name" value="MFS"/>
    <property type="match status" value="1"/>
</dbReference>
<dbReference type="InterPro" id="IPR020846">
    <property type="entry name" value="MFS_dom"/>
</dbReference>
<feature type="transmembrane region" description="Helical" evidence="9">
    <location>
        <begin position="343"/>
        <end position="368"/>
    </location>
</feature>
<keyword evidence="3" id="KW-0813">Transport</keyword>
<organism evidence="11 12">
    <name type="scientific">Kribbella shirazensis</name>
    <dbReference type="NCBI Taxonomy" id="1105143"/>
    <lineage>
        <taxon>Bacteria</taxon>
        <taxon>Bacillati</taxon>
        <taxon>Actinomycetota</taxon>
        <taxon>Actinomycetes</taxon>
        <taxon>Propionibacteriales</taxon>
        <taxon>Kribbellaceae</taxon>
        <taxon>Kribbella</taxon>
    </lineage>
</organism>
<evidence type="ECO:0000256" key="6">
    <source>
        <dbReference type="ARBA" id="ARBA00022692"/>
    </source>
</evidence>
<proteinExistence type="inferred from homology"/>
<feature type="transmembrane region" description="Helical" evidence="9">
    <location>
        <begin position="213"/>
        <end position="233"/>
    </location>
</feature>
<dbReference type="Pfam" id="PF07690">
    <property type="entry name" value="MFS_1"/>
    <property type="match status" value="2"/>
</dbReference>
<evidence type="ECO:0000256" key="7">
    <source>
        <dbReference type="ARBA" id="ARBA00022989"/>
    </source>
</evidence>
<evidence type="ECO:0000256" key="1">
    <source>
        <dbReference type="ARBA" id="ARBA00004651"/>
    </source>
</evidence>
<gene>
    <name evidence="11" type="ORF">BJY22_004672</name>
</gene>
<dbReference type="Gene3D" id="1.20.1250.20">
    <property type="entry name" value="MFS general substrate transporter like domains"/>
    <property type="match status" value="2"/>
</dbReference>
<evidence type="ECO:0000256" key="9">
    <source>
        <dbReference type="SAM" id="Phobius"/>
    </source>
</evidence>